<dbReference type="PANTHER" id="PTHR43586">
    <property type="entry name" value="CYSTEINE DESULFURASE"/>
    <property type="match status" value="1"/>
</dbReference>
<dbReference type="InterPro" id="IPR000192">
    <property type="entry name" value="Aminotrans_V_dom"/>
</dbReference>
<dbReference type="HOGENOM" id="CLU_003433_2_1_6"/>
<dbReference type="InterPro" id="IPR015421">
    <property type="entry name" value="PyrdxlP-dep_Trfase_major"/>
</dbReference>
<organism evidence="3 4">
    <name type="scientific">Marinomonas mediterranea (strain ATCC 700492 / JCM 21426 / NBRC 103028 / MMB-1)</name>
    <dbReference type="NCBI Taxonomy" id="717774"/>
    <lineage>
        <taxon>Bacteria</taxon>
        <taxon>Pseudomonadati</taxon>
        <taxon>Pseudomonadota</taxon>
        <taxon>Gammaproteobacteria</taxon>
        <taxon>Oceanospirillales</taxon>
        <taxon>Oceanospirillaceae</taxon>
        <taxon>Marinomonas</taxon>
    </lineage>
</organism>
<dbReference type="Gene3D" id="3.90.1150.10">
    <property type="entry name" value="Aspartate Aminotransferase, domain 1"/>
    <property type="match status" value="1"/>
</dbReference>
<dbReference type="EMBL" id="CP002583">
    <property type="protein sequence ID" value="ADZ92722.1"/>
    <property type="molecule type" value="Genomic_DNA"/>
</dbReference>
<evidence type="ECO:0000259" key="2">
    <source>
        <dbReference type="Pfam" id="PF00266"/>
    </source>
</evidence>
<sequence>MQEFTQKDGIYLLNHSVGLMPASTRQAAESQFFANWEHGTPDPWATWFPMFEQFTTRLATLFNTESRMFCPQQNVSSGLSKLLSAFPDASNNEGRNVILLTENDFPSIGFVMQQAQQMGYQIEYIKDAEDVLDVTVWEEHLTENVFTALITHGHYNSGRLVPVTEIVQAARKSGVMSIVDIAQTAGVIPIDFSEWQADVVVGSCVKWLCGGPGAGYLWVNDSVLSMLNPFDVGWFSHENPFEFDIHNFKYADSALRFWGGTPSVIPYVIAANSIDLMHSIGIKNVRAHNVKLADKIIDAIPESWLVSPKDDQVRTGTLVINPPNRDAVEEKLKAINVHYDLRKRGFRLSPHIYNTHEQIDKVITAFL</sequence>
<dbReference type="Gene3D" id="3.40.640.10">
    <property type="entry name" value="Type I PLP-dependent aspartate aminotransferase-like (Major domain)"/>
    <property type="match status" value="1"/>
</dbReference>
<dbReference type="InterPro" id="IPR015424">
    <property type="entry name" value="PyrdxlP-dep_Trfase"/>
</dbReference>
<dbReference type="EC" id="3.7.1.3" evidence="3"/>
<dbReference type="SUPFAM" id="SSF53383">
    <property type="entry name" value="PLP-dependent transferases"/>
    <property type="match status" value="1"/>
</dbReference>
<accession>F2JUA3</accession>
<dbReference type="RefSeq" id="WP_013662624.1">
    <property type="nucleotide sequence ID" value="NC_015276.1"/>
</dbReference>
<dbReference type="InterPro" id="IPR015422">
    <property type="entry name" value="PyrdxlP-dep_Trfase_small"/>
</dbReference>
<dbReference type="PATRIC" id="fig|717774.3.peg.3611"/>
<feature type="domain" description="Aminotransferase class V" evidence="2">
    <location>
        <begin position="52"/>
        <end position="318"/>
    </location>
</feature>
<name>F2JUA3_MARM1</name>
<dbReference type="GO" id="GO:0030429">
    <property type="term" value="F:kynureninase activity"/>
    <property type="evidence" value="ECO:0007669"/>
    <property type="project" value="UniProtKB-EC"/>
</dbReference>
<evidence type="ECO:0000313" key="3">
    <source>
        <dbReference type="EMBL" id="ADZ92722.1"/>
    </source>
</evidence>
<proteinExistence type="predicted"/>
<keyword evidence="4" id="KW-1185">Reference proteome</keyword>
<gene>
    <name evidence="3" type="ordered locus">Marme_3507</name>
</gene>
<dbReference type="OrthoDB" id="9804264at2"/>
<dbReference type="Proteomes" id="UP000001062">
    <property type="component" value="Chromosome"/>
</dbReference>
<dbReference type="Pfam" id="PF00266">
    <property type="entry name" value="Aminotran_5"/>
    <property type="match status" value="1"/>
</dbReference>
<protein>
    <submittedName>
        <fullName evidence="3">Kynureninase</fullName>
        <ecNumber evidence="3">3.7.1.3</ecNumber>
    </submittedName>
</protein>
<evidence type="ECO:0000256" key="1">
    <source>
        <dbReference type="ARBA" id="ARBA00022898"/>
    </source>
</evidence>
<dbReference type="PANTHER" id="PTHR43586:SF4">
    <property type="entry name" value="ISOPENICILLIN N EPIMERASE"/>
    <property type="match status" value="1"/>
</dbReference>
<reference evidence="3 4" key="1">
    <citation type="journal article" date="2012" name="Stand. Genomic Sci.">
        <title>Complete genome sequence of the melanogenic marine bacterium Marinomonas mediterranea type strain (MMB-1(T)).</title>
        <authorList>
            <person name="Lucas-Elio P."/>
            <person name="Goodwin L."/>
            <person name="Woyke T."/>
            <person name="Pitluck S."/>
            <person name="Nolan M."/>
            <person name="Kyrpides N.C."/>
            <person name="Detter J.C."/>
            <person name="Copeland A."/>
            <person name="Teshima H."/>
            <person name="Bruce D."/>
            <person name="Detter C."/>
            <person name="Tapia R."/>
            <person name="Han S."/>
            <person name="Land M.L."/>
            <person name="Ivanova N."/>
            <person name="Mikhailova N."/>
            <person name="Johnston A.W."/>
            <person name="Sanchez-Amat A."/>
        </authorList>
    </citation>
    <scope>NUCLEOTIDE SEQUENCE [LARGE SCALE GENOMIC DNA]</scope>
    <source>
        <strain evidence="4">ATCC 700492 / JCM 21426 / NBRC 103028 / MMB-1</strain>
    </source>
</reference>
<evidence type="ECO:0000313" key="4">
    <source>
        <dbReference type="Proteomes" id="UP000001062"/>
    </source>
</evidence>
<dbReference type="AlphaFoldDB" id="F2JUA3"/>
<keyword evidence="3" id="KW-0378">Hydrolase</keyword>
<dbReference type="STRING" id="717774.Marme_3507"/>
<dbReference type="KEGG" id="mme:Marme_3507"/>
<dbReference type="eggNOG" id="COG0520">
    <property type="taxonomic scope" value="Bacteria"/>
</dbReference>
<keyword evidence="1" id="KW-0663">Pyridoxal phosphate</keyword>